<dbReference type="InterPro" id="IPR050807">
    <property type="entry name" value="TransReg_Diox_bact_type"/>
</dbReference>
<dbReference type="STRING" id="443144.GM21_1458"/>
<dbReference type="Gene3D" id="1.10.260.40">
    <property type="entry name" value="lambda repressor-like DNA-binding domains"/>
    <property type="match status" value="1"/>
</dbReference>
<accession>C6E4Y5</accession>
<keyword evidence="1" id="KW-0238">DNA-binding</keyword>
<organism evidence="3">
    <name type="scientific">Geobacter sp. (strain M21)</name>
    <dbReference type="NCBI Taxonomy" id="443144"/>
    <lineage>
        <taxon>Bacteria</taxon>
        <taxon>Pseudomonadati</taxon>
        <taxon>Thermodesulfobacteriota</taxon>
        <taxon>Desulfuromonadia</taxon>
        <taxon>Geobacterales</taxon>
        <taxon>Geobacteraceae</taxon>
        <taxon>Geobacter</taxon>
    </lineage>
</organism>
<reference evidence="3" key="1">
    <citation type="submission" date="2009-07" db="EMBL/GenBank/DDBJ databases">
        <title>Complete sequence of Geobacter sp. M21.</title>
        <authorList>
            <consortium name="US DOE Joint Genome Institute"/>
            <person name="Lucas S."/>
            <person name="Copeland A."/>
            <person name="Lapidus A."/>
            <person name="Glavina del Rio T."/>
            <person name="Dalin E."/>
            <person name="Tice H."/>
            <person name="Bruce D."/>
            <person name="Goodwin L."/>
            <person name="Pitluck S."/>
            <person name="Saunders E."/>
            <person name="Brettin T."/>
            <person name="Detter J.C."/>
            <person name="Han C."/>
            <person name="Larimer F."/>
            <person name="Land M."/>
            <person name="Hauser L."/>
            <person name="Kyrpides N."/>
            <person name="Ovchinnikova G."/>
            <person name="Lovley D."/>
        </authorList>
    </citation>
    <scope>NUCLEOTIDE SEQUENCE [LARGE SCALE GENOMIC DNA]</scope>
    <source>
        <strain evidence="3">M21</strain>
    </source>
</reference>
<sequence length="114" mass="12628">MGDVVSSAEIGTLIRRYRQDAGLSQEKLAEMVGVSFQQIQKYENGHTTLNIIKLQHIAAALKVAVTDFFDAAPVKGVRLTGEEDQLLQAFRKVKSGELRGCILKLVDNVNKRTK</sequence>
<dbReference type="SMART" id="SM00530">
    <property type="entry name" value="HTH_XRE"/>
    <property type="match status" value="1"/>
</dbReference>
<dbReference type="eggNOG" id="COG1396">
    <property type="taxonomic scope" value="Bacteria"/>
</dbReference>
<dbReference type="Pfam" id="PF01381">
    <property type="entry name" value="HTH_3"/>
    <property type="match status" value="1"/>
</dbReference>
<dbReference type="PANTHER" id="PTHR46797">
    <property type="entry name" value="HTH-TYPE TRANSCRIPTIONAL REGULATOR"/>
    <property type="match status" value="1"/>
</dbReference>
<dbReference type="GO" id="GO:0003677">
    <property type="term" value="F:DNA binding"/>
    <property type="evidence" value="ECO:0007669"/>
    <property type="project" value="UniProtKB-KW"/>
</dbReference>
<dbReference type="PANTHER" id="PTHR46797:SF1">
    <property type="entry name" value="METHYLPHOSPHONATE SYNTHASE"/>
    <property type="match status" value="1"/>
</dbReference>
<dbReference type="KEGG" id="gem:GM21_1458"/>
<evidence type="ECO:0000259" key="2">
    <source>
        <dbReference type="PROSITE" id="PS50943"/>
    </source>
</evidence>
<dbReference type="InterPro" id="IPR001387">
    <property type="entry name" value="Cro/C1-type_HTH"/>
</dbReference>
<dbReference type="GO" id="GO:0003700">
    <property type="term" value="F:DNA-binding transcription factor activity"/>
    <property type="evidence" value="ECO:0007669"/>
    <property type="project" value="TreeGrafter"/>
</dbReference>
<dbReference type="OrthoDB" id="9801008at2"/>
<gene>
    <name evidence="3" type="ordered locus">GM21_1458</name>
</gene>
<protein>
    <submittedName>
        <fullName evidence="3">Transcriptional regulator, XRE family</fullName>
    </submittedName>
</protein>
<evidence type="ECO:0000313" key="3">
    <source>
        <dbReference type="EMBL" id="ACT17514.1"/>
    </source>
</evidence>
<dbReference type="PROSITE" id="PS50943">
    <property type="entry name" value="HTH_CROC1"/>
    <property type="match status" value="1"/>
</dbReference>
<dbReference type="GO" id="GO:0005829">
    <property type="term" value="C:cytosol"/>
    <property type="evidence" value="ECO:0007669"/>
    <property type="project" value="TreeGrafter"/>
</dbReference>
<dbReference type="EMBL" id="CP001661">
    <property type="protein sequence ID" value="ACT17514.1"/>
    <property type="molecule type" value="Genomic_DNA"/>
</dbReference>
<dbReference type="HOGENOM" id="CLU_066192_26_3_7"/>
<name>C6E4Y5_GEOSM</name>
<dbReference type="SUPFAM" id="SSF47413">
    <property type="entry name" value="lambda repressor-like DNA-binding domains"/>
    <property type="match status" value="1"/>
</dbReference>
<feature type="domain" description="HTH cro/C1-type" evidence="2">
    <location>
        <begin position="14"/>
        <end position="68"/>
    </location>
</feature>
<dbReference type="AlphaFoldDB" id="C6E4Y5"/>
<evidence type="ECO:0000256" key="1">
    <source>
        <dbReference type="ARBA" id="ARBA00023125"/>
    </source>
</evidence>
<dbReference type="InterPro" id="IPR010982">
    <property type="entry name" value="Lambda_DNA-bd_dom_sf"/>
</dbReference>
<proteinExistence type="predicted"/>
<dbReference type="CDD" id="cd00093">
    <property type="entry name" value="HTH_XRE"/>
    <property type="match status" value="1"/>
</dbReference>